<sequence>MIKDNGIILALHLENKIKNREQLKKNLNIKNAISRKRAFLEKNITDLSDEEIREHFRLLHDTYEDKINEFYLKYNQNEEAKMQIKNTNALNQILYGPPGTGKTHYINELKEQFIYKKESISDFEWAMKIAEDLTWFEVVALCLYDLQKEVRVPDIVKHELVKAKAKLLNKTKGIPQQIWAALQTHTVLESTTVKYKTRIEPLVFDKMENSLWRFVDGFEEKMPEIKKLYQKYKNGKPTSQELHNYEIITFHQSYGYEEFVEGIKAIPAGEAGNEDGEEMIYKVTDGVFKKIAKKARENPDLNYALFIDEINRGNISKIFGELITLIEDNKRLGEIEEIKVTLPYSNEKFGVPKNLYIIGTMNTADRSIALLDTALRRRFEFVEMMPDLQLLRDVEVEGIEISLLLEAINKRVEYLYDRDHTIGHAYFMELAKEGNNNLSTLSNIFQNKIVPLLQEYFYDDWEKIKLVLGDNQKDDESIQFIRVKRGYGVKELFGERGLDSLDIDEEAVVYEINTEAFDKLESYKRVYEK</sequence>
<dbReference type="InterPro" id="IPR052934">
    <property type="entry name" value="Methyl-DNA_Rec/Restrict_Enz"/>
</dbReference>
<organism evidence="3">
    <name type="scientific">hydrothermal vent metagenome</name>
    <dbReference type="NCBI Taxonomy" id="652676"/>
    <lineage>
        <taxon>unclassified sequences</taxon>
        <taxon>metagenomes</taxon>
        <taxon>ecological metagenomes</taxon>
    </lineage>
</organism>
<dbReference type="GO" id="GO:0016887">
    <property type="term" value="F:ATP hydrolysis activity"/>
    <property type="evidence" value="ECO:0007669"/>
    <property type="project" value="InterPro"/>
</dbReference>
<dbReference type="PANTHER" id="PTHR37291">
    <property type="entry name" value="5-METHYLCYTOSINE-SPECIFIC RESTRICTION ENZYME B"/>
    <property type="match status" value="1"/>
</dbReference>
<reference evidence="3" key="1">
    <citation type="submission" date="2016-10" db="EMBL/GenBank/DDBJ databases">
        <authorList>
            <person name="de Groot N.N."/>
        </authorList>
    </citation>
    <scope>NUCLEOTIDE SEQUENCE</scope>
</reference>
<keyword evidence="1" id="KW-0175">Coiled coil</keyword>
<accession>A0A1W1BAS1</accession>
<dbReference type="Pfam" id="PF07728">
    <property type="entry name" value="AAA_5"/>
    <property type="match status" value="1"/>
</dbReference>
<feature type="domain" description="ATPase dynein-related AAA" evidence="2">
    <location>
        <begin position="244"/>
        <end position="379"/>
    </location>
</feature>
<name>A0A1W1BAS1_9ZZZZ</name>
<dbReference type="Gene3D" id="3.40.50.300">
    <property type="entry name" value="P-loop containing nucleotide triphosphate hydrolases"/>
    <property type="match status" value="1"/>
</dbReference>
<evidence type="ECO:0000259" key="2">
    <source>
        <dbReference type="Pfam" id="PF07728"/>
    </source>
</evidence>
<protein>
    <submittedName>
        <fullName evidence="3">Conserved domain protein</fullName>
    </submittedName>
</protein>
<dbReference type="GO" id="GO:0005524">
    <property type="term" value="F:ATP binding"/>
    <property type="evidence" value="ECO:0007669"/>
    <property type="project" value="InterPro"/>
</dbReference>
<evidence type="ECO:0000256" key="1">
    <source>
        <dbReference type="SAM" id="Coils"/>
    </source>
</evidence>
<dbReference type="SUPFAM" id="SSF52540">
    <property type="entry name" value="P-loop containing nucleoside triphosphate hydrolases"/>
    <property type="match status" value="1"/>
</dbReference>
<dbReference type="InterPro" id="IPR027417">
    <property type="entry name" value="P-loop_NTPase"/>
</dbReference>
<dbReference type="PANTHER" id="PTHR37291:SF1">
    <property type="entry name" value="TYPE IV METHYL-DIRECTED RESTRICTION ENZYME ECOKMCRB SUBUNIT"/>
    <property type="match status" value="1"/>
</dbReference>
<dbReference type="AlphaFoldDB" id="A0A1W1BAS1"/>
<proteinExistence type="predicted"/>
<gene>
    <name evidence="3" type="ORF">MNB_SM-7-1149</name>
</gene>
<dbReference type="InterPro" id="IPR011704">
    <property type="entry name" value="ATPase_dyneun-rel_AAA"/>
</dbReference>
<evidence type="ECO:0000313" key="3">
    <source>
        <dbReference type="EMBL" id="SFV50690.1"/>
    </source>
</evidence>
<dbReference type="EMBL" id="FPHB01000011">
    <property type="protein sequence ID" value="SFV50690.1"/>
    <property type="molecule type" value="Genomic_DNA"/>
</dbReference>
<feature type="coiled-coil region" evidence="1">
    <location>
        <begin position="10"/>
        <end position="50"/>
    </location>
</feature>